<dbReference type="InterPro" id="IPR029002">
    <property type="entry name" value="PLPC/GPLD1"/>
</dbReference>
<evidence type="ECO:0000259" key="1">
    <source>
        <dbReference type="Pfam" id="PF00882"/>
    </source>
</evidence>
<dbReference type="EMBL" id="CAJRAY010000077">
    <property type="protein sequence ID" value="CAG5090655.1"/>
    <property type="molecule type" value="Genomic_DNA"/>
</dbReference>
<name>A0ABN7S141_THEXY</name>
<dbReference type="Pfam" id="PF00882">
    <property type="entry name" value="Zn_dep_PLPC"/>
    <property type="match status" value="1"/>
</dbReference>
<keyword evidence="3" id="KW-1185">Reference proteome</keyword>
<sequence>MPNIWTHLLFGREVLERIGERNMIGDTRKRNLFQMGCQGPDFLFYHNYLPWKRGDAMNRLGSAMHSRHCGPVLMELLDGVSGRSAERGNPDDAVVYALGFVLHHTLDRNMHPYVFSRSGFRKWDHQRFEVMMDTLVVRRKLGIETWRTPVWRELDAGGALPDAVVDAFVRIAARYYPDLAGGIRREDWNRSYRDMIGAQRLFHDPTGIRRILTFGKIEPLVYKRRVPELDVLNEAGRPWLDPTDGSTRHADTFDHLWERAMEESIAIMRAVLEWLRLEARADDGGRDPARIAEWRARTAEMIGNRSYETGLPCGTAEIRFADPIWPDGRGARPDDSLNG</sequence>
<gene>
    <name evidence="2" type="primary">txxe 2925</name>
    <name evidence="2" type="ORF">TXXE_14425</name>
</gene>
<evidence type="ECO:0000313" key="2">
    <source>
        <dbReference type="EMBL" id="CAG5090655.1"/>
    </source>
</evidence>
<organism evidence="2 3">
    <name type="scientific">Thermobacillus xylanilyticus</name>
    <dbReference type="NCBI Taxonomy" id="76633"/>
    <lineage>
        <taxon>Bacteria</taxon>
        <taxon>Bacillati</taxon>
        <taxon>Bacillota</taxon>
        <taxon>Bacilli</taxon>
        <taxon>Bacillales</taxon>
        <taxon>Paenibacillaceae</taxon>
        <taxon>Thermobacillus</taxon>
    </lineage>
</organism>
<dbReference type="Proteomes" id="UP000681526">
    <property type="component" value="Unassembled WGS sequence"/>
</dbReference>
<reference evidence="2 3" key="1">
    <citation type="submission" date="2021-04" db="EMBL/GenBank/DDBJ databases">
        <authorList>
            <person name="Rakotoarivonina H."/>
        </authorList>
    </citation>
    <scope>NUCLEOTIDE SEQUENCE [LARGE SCALE GENOMIC DNA]</scope>
    <source>
        <strain evidence="2 3">XE</strain>
    </source>
</reference>
<feature type="domain" description="Phospholipase C/D" evidence="1">
    <location>
        <begin position="6"/>
        <end position="145"/>
    </location>
</feature>
<proteinExistence type="predicted"/>
<comment type="caution">
    <text evidence="2">The sequence shown here is derived from an EMBL/GenBank/DDBJ whole genome shotgun (WGS) entry which is preliminary data.</text>
</comment>
<dbReference type="RefSeq" id="WP_213485235.1">
    <property type="nucleotide sequence ID" value="NZ_CAJRAY010000077.1"/>
</dbReference>
<protein>
    <recommendedName>
        <fullName evidence="1">Phospholipase C/D domain-containing protein</fullName>
    </recommendedName>
</protein>
<accession>A0ABN7S141</accession>
<evidence type="ECO:0000313" key="3">
    <source>
        <dbReference type="Proteomes" id="UP000681526"/>
    </source>
</evidence>